<dbReference type="Proteomes" id="UP000033636">
    <property type="component" value="Unassembled WGS sequence"/>
</dbReference>
<accession>A0ACC6V1E3</accession>
<dbReference type="EMBL" id="JZWT02000010">
    <property type="protein sequence ID" value="MFB6490576.1"/>
    <property type="molecule type" value="Genomic_DNA"/>
</dbReference>
<sequence length="355" mass="38623">MRARTAVVITAVLTALIVFGAFSALYRYTPAKTTTVTEMIYSTKTIYATTTTYVTSTITITQTTSAGMGITLSNYTLLVPNGTAPAMAESTSSQWPSSMMAAAYVGDGYVMLTPYPWNSKEWSGKIDVSYNGSAAFAFVDEAYRQKYNPSAPVLGYPSLRYGCDPLFSACTAVAPILPLPMPVNEVGHVYSVLDYELHEGTCNITDFSYDIWINHGSGLTAGDYEVMLWLYYAESPASSSWYTDLGGGYLTLLINGSLVQEHVEVYAHFYANPWSLIIVTLDKPIANGSVGVDLGQLFSLVNSLISKQGHSLNGLQLTSIDIGLEYDGTPNANLTCSYVVNKWALAYAKNKYNET</sequence>
<proteinExistence type="predicted"/>
<evidence type="ECO:0000313" key="1">
    <source>
        <dbReference type="EMBL" id="MFB6490576.1"/>
    </source>
</evidence>
<organism evidence="1 2">
    <name type="scientific">Thermoproteus sp. AZ2</name>
    <dbReference type="NCBI Taxonomy" id="1609232"/>
    <lineage>
        <taxon>Archaea</taxon>
        <taxon>Thermoproteota</taxon>
        <taxon>Thermoprotei</taxon>
        <taxon>Thermoproteales</taxon>
        <taxon>Thermoproteaceae</taxon>
        <taxon>Thermoproteus</taxon>
    </lineage>
</organism>
<protein>
    <submittedName>
        <fullName evidence="1">Endo-1,4-beta-glucanase</fullName>
    </submittedName>
</protein>
<reference evidence="1" key="1">
    <citation type="submission" date="2024-07" db="EMBL/GenBank/DDBJ databases">
        <title>Metagenome and Metagenome-Assembled Genomes of Archaea from a hot spring from the geothermal field of Los Azufres, Mexico.</title>
        <authorList>
            <person name="Marin-Paredes R."/>
            <person name="Martinez-Romero E."/>
            <person name="Servin-Garciduenas L.E."/>
        </authorList>
    </citation>
    <scope>NUCLEOTIDE SEQUENCE</scope>
</reference>
<gene>
    <name evidence="1" type="ORF">TU35_004915</name>
</gene>
<evidence type="ECO:0000313" key="2">
    <source>
        <dbReference type="Proteomes" id="UP000033636"/>
    </source>
</evidence>
<comment type="caution">
    <text evidence="1">The sequence shown here is derived from an EMBL/GenBank/DDBJ whole genome shotgun (WGS) entry which is preliminary data.</text>
</comment>
<name>A0ACC6V1E3_9CREN</name>